<sequence length="137" mass="14710">MAQEFLTAAGSWVPAAERGATRITDRVIGKIASRAAREALDAVPEVSRTPRELYRDPRATATVLRPPDADGSNGEARVRVAIELPYPCDIGARCGAVRRRVASRVLELAGLSVRQVTVEVARLHSAPLDAGETGRVR</sequence>
<comment type="caution">
    <text evidence="3">The sequence shown here is derived from an EMBL/GenBank/DDBJ whole genome shotgun (WGS) entry which is preliminary data.</text>
</comment>
<evidence type="ECO:0000256" key="1">
    <source>
        <dbReference type="ARBA" id="ARBA00005721"/>
    </source>
</evidence>
<feature type="compositionally biased region" description="Basic and acidic residues" evidence="2">
    <location>
        <begin position="48"/>
        <end position="58"/>
    </location>
</feature>
<evidence type="ECO:0000313" key="3">
    <source>
        <dbReference type="EMBL" id="GAA2460044.1"/>
    </source>
</evidence>
<comment type="similarity">
    <text evidence="1">Belongs to the asp23 family.</text>
</comment>
<proteinExistence type="inferred from homology"/>
<keyword evidence="4" id="KW-1185">Reference proteome</keyword>
<accession>A0ABN3KKJ8</accession>
<dbReference type="Proteomes" id="UP001501638">
    <property type="component" value="Unassembled WGS sequence"/>
</dbReference>
<name>A0ABN3KKJ8_9ACTN</name>
<feature type="region of interest" description="Disordered" evidence="2">
    <location>
        <begin position="47"/>
        <end position="73"/>
    </location>
</feature>
<gene>
    <name evidence="3" type="ORF">GCM10010405_50380</name>
</gene>
<organism evidence="3 4">
    <name type="scientific">Streptomyces macrosporus</name>
    <dbReference type="NCBI Taxonomy" id="44032"/>
    <lineage>
        <taxon>Bacteria</taxon>
        <taxon>Bacillati</taxon>
        <taxon>Actinomycetota</taxon>
        <taxon>Actinomycetes</taxon>
        <taxon>Kitasatosporales</taxon>
        <taxon>Streptomycetaceae</taxon>
        <taxon>Streptomyces</taxon>
    </lineage>
</organism>
<evidence type="ECO:0008006" key="5">
    <source>
        <dbReference type="Google" id="ProtNLM"/>
    </source>
</evidence>
<evidence type="ECO:0000313" key="4">
    <source>
        <dbReference type="Proteomes" id="UP001501638"/>
    </source>
</evidence>
<reference evidence="3 4" key="1">
    <citation type="journal article" date="2019" name="Int. J. Syst. Evol. Microbiol.">
        <title>The Global Catalogue of Microorganisms (GCM) 10K type strain sequencing project: providing services to taxonomists for standard genome sequencing and annotation.</title>
        <authorList>
            <consortium name="The Broad Institute Genomics Platform"/>
            <consortium name="The Broad Institute Genome Sequencing Center for Infectious Disease"/>
            <person name="Wu L."/>
            <person name="Ma J."/>
        </authorList>
    </citation>
    <scope>NUCLEOTIDE SEQUENCE [LARGE SCALE GENOMIC DNA]</scope>
    <source>
        <strain evidence="3 4">JCM 6305</strain>
    </source>
</reference>
<dbReference type="Pfam" id="PF03780">
    <property type="entry name" value="Asp23"/>
    <property type="match status" value="1"/>
</dbReference>
<protein>
    <recommendedName>
        <fullName evidence="5">Asp23/Gls24 family envelope stress response protein</fullName>
    </recommendedName>
</protein>
<dbReference type="InterPro" id="IPR005531">
    <property type="entry name" value="Asp23"/>
</dbReference>
<dbReference type="EMBL" id="BAAASZ010000035">
    <property type="protein sequence ID" value="GAA2460044.1"/>
    <property type="molecule type" value="Genomic_DNA"/>
</dbReference>
<evidence type="ECO:0000256" key="2">
    <source>
        <dbReference type="SAM" id="MobiDB-lite"/>
    </source>
</evidence>
<dbReference type="RefSeq" id="WP_344327587.1">
    <property type="nucleotide sequence ID" value="NZ_BAAASZ010000035.1"/>
</dbReference>